<name>A0A557SR87_9ARCH</name>
<protein>
    <submittedName>
        <fullName evidence="1">Uncharacterized protein</fullName>
    </submittedName>
</protein>
<evidence type="ECO:0000313" key="2">
    <source>
        <dbReference type="Proteomes" id="UP000315289"/>
    </source>
</evidence>
<reference evidence="1 2" key="1">
    <citation type="journal article" date="2019" name="Front. Microbiol.">
        <title>Ammonia Oxidation by the Arctic Terrestrial Thaumarchaeote Candidatus Nitrosocosmicus arcticus Is Stimulated by Increasing Temperatures.</title>
        <authorList>
            <person name="Alves R.J.E."/>
            <person name="Kerou M."/>
            <person name="Zappe A."/>
            <person name="Bittner R."/>
            <person name="Abby S.S."/>
            <person name="Schmidt H.A."/>
            <person name="Pfeifer K."/>
            <person name="Schleper C."/>
        </authorList>
    </citation>
    <scope>NUCLEOTIDE SEQUENCE [LARGE SCALE GENOMIC DNA]</scope>
    <source>
        <strain evidence="1 2">Kfb</strain>
    </source>
</reference>
<organism evidence="1 2">
    <name type="scientific">Candidatus Nitrosocosmicus arcticus</name>
    <dbReference type="NCBI Taxonomy" id="2035267"/>
    <lineage>
        <taxon>Archaea</taxon>
        <taxon>Nitrososphaerota</taxon>
        <taxon>Nitrososphaeria</taxon>
        <taxon>Nitrososphaerales</taxon>
        <taxon>Nitrososphaeraceae</taxon>
        <taxon>Candidatus Nitrosocosmicus</taxon>
    </lineage>
</organism>
<dbReference type="EMBL" id="VOAH01000021">
    <property type="protein sequence ID" value="TVP39108.1"/>
    <property type="molecule type" value="Genomic_DNA"/>
</dbReference>
<comment type="caution">
    <text evidence="1">The sequence shown here is derived from an EMBL/GenBank/DDBJ whole genome shotgun (WGS) entry which is preliminary data.</text>
</comment>
<dbReference type="AlphaFoldDB" id="A0A557SR87"/>
<dbReference type="Proteomes" id="UP000315289">
    <property type="component" value="Unassembled WGS sequence"/>
</dbReference>
<keyword evidence="2" id="KW-1185">Reference proteome</keyword>
<evidence type="ECO:0000313" key="1">
    <source>
        <dbReference type="EMBL" id="TVP39108.1"/>
    </source>
</evidence>
<gene>
    <name evidence="1" type="ORF">NARC_210052</name>
</gene>
<accession>A0A557SR87</accession>
<proteinExistence type="predicted"/>
<sequence>MHWILIIIKPFAIHWNNQISTVLRKYLDGLTNNLTKNLRLPGIYRLFVFLVQCIKDLYGYGIYNRVEHFFGH</sequence>